<accession>A0A6I9R7Z7</accession>
<dbReference type="RefSeq" id="XP_010922042.1">
    <property type="nucleotide sequence ID" value="XM_010923740.3"/>
</dbReference>
<dbReference type="AlphaFoldDB" id="A0A6I9R7Z7"/>
<feature type="compositionally biased region" description="Basic and acidic residues" evidence="1">
    <location>
        <begin position="52"/>
        <end position="65"/>
    </location>
</feature>
<dbReference type="PANTHER" id="PTHR35312">
    <property type="entry name" value="OS07G0641800 PROTEIN"/>
    <property type="match status" value="1"/>
</dbReference>
<organism evidence="2 3">
    <name type="scientific">Elaeis guineensis var. tenera</name>
    <name type="common">Oil palm</name>
    <dbReference type="NCBI Taxonomy" id="51953"/>
    <lineage>
        <taxon>Eukaryota</taxon>
        <taxon>Viridiplantae</taxon>
        <taxon>Streptophyta</taxon>
        <taxon>Embryophyta</taxon>
        <taxon>Tracheophyta</taxon>
        <taxon>Spermatophyta</taxon>
        <taxon>Magnoliopsida</taxon>
        <taxon>Liliopsida</taxon>
        <taxon>Arecaceae</taxon>
        <taxon>Arecoideae</taxon>
        <taxon>Cocoseae</taxon>
        <taxon>Elaeidinae</taxon>
        <taxon>Elaeis</taxon>
    </lineage>
</organism>
<evidence type="ECO:0000256" key="1">
    <source>
        <dbReference type="SAM" id="MobiDB-lite"/>
    </source>
</evidence>
<evidence type="ECO:0000313" key="3">
    <source>
        <dbReference type="RefSeq" id="XP_010922042.1"/>
    </source>
</evidence>
<dbReference type="OrthoDB" id="1932122at2759"/>
<dbReference type="Proteomes" id="UP000504607">
    <property type="component" value="Chromosome 5"/>
</dbReference>
<feature type="region of interest" description="Disordered" evidence="1">
    <location>
        <begin position="52"/>
        <end position="72"/>
    </location>
</feature>
<name>A0A6I9R7Z7_ELAGV</name>
<sequence>MSTVSGILKRPIAARGIQSTNPRSSMEERHFRRFLDRFPVVRSPYYCADTERESCTHSAKDERASGRNVQNEMVKKDALAKTSDEDPFWQKLRVAAEKKVVQQRRRSFAGHFKASTRDLFTENLVLKLHKDSLMPKETDVINQH</sequence>
<dbReference type="InParanoid" id="A0A6I9R7Z7"/>
<reference evidence="3" key="1">
    <citation type="submission" date="2025-08" db="UniProtKB">
        <authorList>
            <consortium name="RefSeq"/>
        </authorList>
    </citation>
    <scope>IDENTIFICATION</scope>
</reference>
<protein>
    <submittedName>
        <fullName evidence="3">Uncharacterized protein LOC105045459 isoform X1</fullName>
    </submittedName>
</protein>
<evidence type="ECO:0000313" key="2">
    <source>
        <dbReference type="Proteomes" id="UP000504607"/>
    </source>
</evidence>
<dbReference type="PANTHER" id="PTHR35312:SF1">
    <property type="entry name" value="OS07G0641800 PROTEIN"/>
    <property type="match status" value="1"/>
</dbReference>
<keyword evidence="2" id="KW-1185">Reference proteome</keyword>
<proteinExistence type="predicted"/>
<gene>
    <name evidence="3" type="primary">LOC105045459</name>
</gene>